<feature type="chain" id="PRO_5040442304" evidence="2">
    <location>
        <begin position="22"/>
        <end position="309"/>
    </location>
</feature>
<dbReference type="GO" id="GO:0005615">
    <property type="term" value="C:extracellular space"/>
    <property type="evidence" value="ECO:0007669"/>
    <property type="project" value="TreeGrafter"/>
</dbReference>
<dbReference type="EMBL" id="JAIZAY010000005">
    <property type="protein sequence ID" value="KAJ8041365.1"/>
    <property type="molecule type" value="Genomic_DNA"/>
</dbReference>
<proteinExistence type="predicted"/>
<feature type="region of interest" description="Disordered" evidence="1">
    <location>
        <begin position="31"/>
        <end position="58"/>
    </location>
</feature>
<name>A0A9Q1CAG2_HOLLE</name>
<evidence type="ECO:0000256" key="2">
    <source>
        <dbReference type="SAM" id="SignalP"/>
    </source>
</evidence>
<feature type="signal peptide" evidence="2">
    <location>
        <begin position="1"/>
        <end position="21"/>
    </location>
</feature>
<dbReference type="AlphaFoldDB" id="A0A9Q1CAG2"/>
<feature type="region of interest" description="Disordered" evidence="1">
    <location>
        <begin position="88"/>
        <end position="124"/>
    </location>
</feature>
<reference evidence="3" key="1">
    <citation type="submission" date="2021-10" db="EMBL/GenBank/DDBJ databases">
        <title>Tropical sea cucumber genome reveals ecological adaptation and Cuvierian tubules defense mechanism.</title>
        <authorList>
            <person name="Chen T."/>
        </authorList>
    </citation>
    <scope>NUCLEOTIDE SEQUENCE</scope>
    <source>
        <strain evidence="3">Nanhai2018</strain>
        <tissue evidence="3">Muscle</tissue>
    </source>
</reference>
<keyword evidence="3" id="KW-0176">Collagen</keyword>
<dbReference type="PANTHER" id="PTHR24024">
    <property type="entry name" value="PULMONARY SURFACTANT-ASSOCIATED PROTEIN A"/>
    <property type="match status" value="1"/>
</dbReference>
<gene>
    <name evidence="3" type="ORF">HOLleu_12165</name>
</gene>
<dbReference type="Proteomes" id="UP001152320">
    <property type="component" value="Chromosome 5"/>
</dbReference>
<keyword evidence="4" id="KW-1185">Reference proteome</keyword>
<sequence>MFRIPFTVFILFTKTITLIISKEIPLEAPQQHEFRDSKSSKMEDLGSNHATVSHDAPPSEDKIAFLEKKLKDLESLLSSMPPVYTEKEIDNDLTRRQKRSTHSGTMLPPQGMESESGPKGQGTFGATYVRWGRSDCPETAQKIYDGVVGGSWTLETGNGANYLCLPNNPTSFPFVSGLQSERSRIRSVELHATSFPIFSHIERDSRHDLACAVCGVTSRSTVLTVPAWNTCPSEAWTFEYTGFIASQKFDHDTRSEYICLDGESHGIPGTSGDSAGGNIYITETVCTTGGLPCGPYVNGYELPCVVCTM</sequence>
<keyword evidence="2" id="KW-0732">Signal</keyword>
<accession>A0A9Q1CAG2</accession>
<dbReference type="OrthoDB" id="6086925at2759"/>
<dbReference type="GO" id="GO:0005581">
    <property type="term" value="C:collagen trimer"/>
    <property type="evidence" value="ECO:0007669"/>
    <property type="project" value="UniProtKB-KW"/>
</dbReference>
<protein>
    <submittedName>
        <fullName evidence="3">Short-chain collagen C4</fullName>
    </submittedName>
</protein>
<organism evidence="3 4">
    <name type="scientific">Holothuria leucospilota</name>
    <name type="common">Black long sea cucumber</name>
    <name type="synonym">Mertensiothuria leucospilota</name>
    <dbReference type="NCBI Taxonomy" id="206669"/>
    <lineage>
        <taxon>Eukaryota</taxon>
        <taxon>Metazoa</taxon>
        <taxon>Echinodermata</taxon>
        <taxon>Eleutherozoa</taxon>
        <taxon>Echinozoa</taxon>
        <taxon>Holothuroidea</taxon>
        <taxon>Aspidochirotacea</taxon>
        <taxon>Aspidochirotida</taxon>
        <taxon>Holothuriidae</taxon>
        <taxon>Holothuria</taxon>
    </lineage>
</organism>
<comment type="caution">
    <text evidence="3">The sequence shown here is derived from an EMBL/GenBank/DDBJ whole genome shotgun (WGS) entry which is preliminary data.</text>
</comment>
<dbReference type="InterPro" id="IPR051077">
    <property type="entry name" value="Ca-dependent_lectin"/>
</dbReference>
<evidence type="ECO:0000256" key="1">
    <source>
        <dbReference type="SAM" id="MobiDB-lite"/>
    </source>
</evidence>
<dbReference type="PANTHER" id="PTHR24024:SF18">
    <property type="entry name" value="SHORT-CHAIN COLLAGEN C4-LIKE"/>
    <property type="match status" value="1"/>
</dbReference>
<feature type="compositionally biased region" description="Basic and acidic residues" evidence="1">
    <location>
        <begin position="31"/>
        <end position="46"/>
    </location>
</feature>
<evidence type="ECO:0000313" key="4">
    <source>
        <dbReference type="Proteomes" id="UP001152320"/>
    </source>
</evidence>
<evidence type="ECO:0000313" key="3">
    <source>
        <dbReference type="EMBL" id="KAJ8041365.1"/>
    </source>
</evidence>